<feature type="transmembrane region" description="Helical" evidence="2">
    <location>
        <begin position="47"/>
        <end position="66"/>
    </location>
</feature>
<evidence type="ECO:0000313" key="3">
    <source>
        <dbReference type="EMBL" id="KAA9346286.1"/>
    </source>
</evidence>
<keyword evidence="2" id="KW-1133">Transmembrane helix</keyword>
<comment type="caution">
    <text evidence="3">The sequence shown here is derived from an EMBL/GenBank/DDBJ whole genome shotgun (WGS) entry which is preliminary data.</text>
</comment>
<feature type="transmembrane region" description="Helical" evidence="2">
    <location>
        <begin position="16"/>
        <end position="35"/>
    </location>
</feature>
<dbReference type="AlphaFoldDB" id="A0A5N1J5U8"/>
<feature type="region of interest" description="Disordered" evidence="1">
    <location>
        <begin position="136"/>
        <end position="155"/>
    </location>
</feature>
<dbReference type="EMBL" id="VTWS01000011">
    <property type="protein sequence ID" value="KAA9346286.1"/>
    <property type="molecule type" value="Genomic_DNA"/>
</dbReference>
<keyword evidence="4" id="KW-1185">Reference proteome</keyword>
<feature type="compositionally biased region" description="Polar residues" evidence="1">
    <location>
        <begin position="136"/>
        <end position="152"/>
    </location>
</feature>
<name>A0A5N1J5U8_9BACT</name>
<keyword evidence="2" id="KW-0812">Transmembrane</keyword>
<organism evidence="3 4">
    <name type="scientific">Larkinella humicola</name>
    <dbReference type="NCBI Taxonomy" id="2607654"/>
    <lineage>
        <taxon>Bacteria</taxon>
        <taxon>Pseudomonadati</taxon>
        <taxon>Bacteroidota</taxon>
        <taxon>Cytophagia</taxon>
        <taxon>Cytophagales</taxon>
        <taxon>Spirosomataceae</taxon>
        <taxon>Larkinella</taxon>
    </lineage>
</organism>
<protein>
    <submittedName>
        <fullName evidence="3">Uncharacterized protein</fullName>
    </submittedName>
</protein>
<dbReference type="Proteomes" id="UP000326344">
    <property type="component" value="Unassembled WGS sequence"/>
</dbReference>
<feature type="transmembrane region" description="Helical" evidence="2">
    <location>
        <begin position="161"/>
        <end position="178"/>
    </location>
</feature>
<evidence type="ECO:0000256" key="1">
    <source>
        <dbReference type="SAM" id="MobiDB-lite"/>
    </source>
</evidence>
<accession>A0A5N1J5U8</accession>
<sequence>MTLNSLAFFASRHPKVAAGLIILSECTNAVLGLLLGSSLLADQPGWYLSFLLGGLVLVRFQFGRYIALRLPELVSRERFWFQKHSYAVLFLINFLAYGIAGGISGRTIIHPEPSVSVASERSSSFSVSSEKDTLAAVSSTQPTSQTAVSPSTEKPHTGTKIAYVLLFLASIPLFILSSRLACSLACSNQGFAAVFVILLGLGVLAGGFYFLGRALDKTMKPYKQMTASDRKREGRRFGRTLLGTVLGLLIFALLPSLLR</sequence>
<reference evidence="3 4" key="1">
    <citation type="submission" date="2019-09" db="EMBL/GenBank/DDBJ databases">
        <title>Genome Sequence of Larkinella sp MA1.</title>
        <authorList>
            <person name="Srinivasan S."/>
        </authorList>
    </citation>
    <scope>NUCLEOTIDE SEQUENCE [LARGE SCALE GENOMIC DNA]</scope>
    <source>
        <strain evidence="3 4">MA1</strain>
    </source>
</reference>
<keyword evidence="2" id="KW-0472">Membrane</keyword>
<evidence type="ECO:0000256" key="2">
    <source>
        <dbReference type="SAM" id="Phobius"/>
    </source>
</evidence>
<dbReference type="RefSeq" id="WP_150881280.1">
    <property type="nucleotide sequence ID" value="NZ_VTWS01000011.1"/>
</dbReference>
<evidence type="ECO:0000313" key="4">
    <source>
        <dbReference type="Proteomes" id="UP000326344"/>
    </source>
</evidence>
<feature type="transmembrane region" description="Helical" evidence="2">
    <location>
        <begin position="86"/>
        <end position="104"/>
    </location>
</feature>
<feature type="transmembrane region" description="Helical" evidence="2">
    <location>
        <begin position="240"/>
        <end position="258"/>
    </location>
</feature>
<feature type="transmembrane region" description="Helical" evidence="2">
    <location>
        <begin position="190"/>
        <end position="211"/>
    </location>
</feature>
<gene>
    <name evidence="3" type="ORF">F0P93_28885</name>
</gene>
<proteinExistence type="predicted"/>